<dbReference type="EMBL" id="JAIWYP010000008">
    <property type="protein sequence ID" value="KAH3779579.1"/>
    <property type="molecule type" value="Genomic_DNA"/>
</dbReference>
<reference evidence="2" key="1">
    <citation type="journal article" date="2019" name="bioRxiv">
        <title>The Genome of the Zebra Mussel, Dreissena polymorpha: A Resource for Invasive Species Research.</title>
        <authorList>
            <person name="McCartney M.A."/>
            <person name="Auch B."/>
            <person name="Kono T."/>
            <person name="Mallez S."/>
            <person name="Zhang Y."/>
            <person name="Obille A."/>
            <person name="Becker A."/>
            <person name="Abrahante J.E."/>
            <person name="Garbe J."/>
            <person name="Badalamenti J.P."/>
            <person name="Herman A."/>
            <person name="Mangelson H."/>
            <person name="Liachko I."/>
            <person name="Sullivan S."/>
            <person name="Sone E.D."/>
            <person name="Koren S."/>
            <person name="Silverstein K.A.T."/>
            <person name="Beckman K.B."/>
            <person name="Gohl D.M."/>
        </authorList>
    </citation>
    <scope>NUCLEOTIDE SEQUENCE</scope>
    <source>
        <strain evidence="2">Duluth1</strain>
        <tissue evidence="2">Whole animal</tissue>
    </source>
</reference>
<evidence type="ECO:0000313" key="2">
    <source>
        <dbReference type="EMBL" id="KAH3779579.1"/>
    </source>
</evidence>
<sequence length="258" mass="28561">MGPSYIDVVGRVGICGMYGRLVGIMTNPICFFGLMDKKLCGGLRGDPGSSPGLAAQFYPPVTNVRRKDQVGSWTRFPEGSEVGTTFVEDRPTLSERCWIHEHDNPKEAPKAEQTYFAIRGGKVKRVDAASVVEAASVCGSKSHFAAKLRICPPRHAAIRDMMPSQALLKRTVFSAACQPNKRQIENYLYRQRKKVHKAVSLVPYADSDNDDGDDSDNDDGDGTSFHWHFQEMAPDGRKDRQKDGWTTPKQYPSAYSGG</sequence>
<dbReference type="Proteomes" id="UP000828390">
    <property type="component" value="Unassembled WGS sequence"/>
</dbReference>
<reference evidence="2" key="2">
    <citation type="submission" date="2020-11" db="EMBL/GenBank/DDBJ databases">
        <authorList>
            <person name="McCartney M.A."/>
            <person name="Auch B."/>
            <person name="Kono T."/>
            <person name="Mallez S."/>
            <person name="Becker A."/>
            <person name="Gohl D.M."/>
            <person name="Silverstein K.A.T."/>
            <person name="Koren S."/>
            <person name="Bechman K.B."/>
            <person name="Herman A."/>
            <person name="Abrahante J.E."/>
            <person name="Garbe J."/>
        </authorList>
    </citation>
    <scope>NUCLEOTIDE SEQUENCE</scope>
    <source>
        <strain evidence="2">Duluth1</strain>
        <tissue evidence="2">Whole animal</tissue>
    </source>
</reference>
<gene>
    <name evidence="2" type="ORF">DPMN_157382</name>
</gene>
<feature type="region of interest" description="Disordered" evidence="1">
    <location>
        <begin position="203"/>
        <end position="258"/>
    </location>
</feature>
<evidence type="ECO:0000313" key="3">
    <source>
        <dbReference type="Proteomes" id="UP000828390"/>
    </source>
</evidence>
<evidence type="ECO:0000256" key="1">
    <source>
        <dbReference type="SAM" id="MobiDB-lite"/>
    </source>
</evidence>
<name>A0A9D4EHZ4_DREPO</name>
<organism evidence="2 3">
    <name type="scientific">Dreissena polymorpha</name>
    <name type="common">Zebra mussel</name>
    <name type="synonym">Mytilus polymorpha</name>
    <dbReference type="NCBI Taxonomy" id="45954"/>
    <lineage>
        <taxon>Eukaryota</taxon>
        <taxon>Metazoa</taxon>
        <taxon>Spiralia</taxon>
        <taxon>Lophotrochozoa</taxon>
        <taxon>Mollusca</taxon>
        <taxon>Bivalvia</taxon>
        <taxon>Autobranchia</taxon>
        <taxon>Heteroconchia</taxon>
        <taxon>Euheterodonta</taxon>
        <taxon>Imparidentia</taxon>
        <taxon>Neoheterodontei</taxon>
        <taxon>Myida</taxon>
        <taxon>Dreissenoidea</taxon>
        <taxon>Dreissenidae</taxon>
        <taxon>Dreissena</taxon>
    </lineage>
</organism>
<comment type="caution">
    <text evidence="2">The sequence shown here is derived from an EMBL/GenBank/DDBJ whole genome shotgun (WGS) entry which is preliminary data.</text>
</comment>
<dbReference type="AlphaFoldDB" id="A0A9D4EHZ4"/>
<accession>A0A9D4EHZ4</accession>
<protein>
    <submittedName>
        <fullName evidence="2">Uncharacterized protein</fullName>
    </submittedName>
</protein>
<keyword evidence="3" id="KW-1185">Reference proteome</keyword>
<feature type="compositionally biased region" description="Basic and acidic residues" evidence="1">
    <location>
        <begin position="234"/>
        <end position="243"/>
    </location>
</feature>
<proteinExistence type="predicted"/>
<feature type="compositionally biased region" description="Acidic residues" evidence="1">
    <location>
        <begin position="207"/>
        <end position="221"/>
    </location>
</feature>